<dbReference type="AlphaFoldDB" id="A0A426U253"/>
<name>A0A426U253_9CHLR</name>
<evidence type="ECO:0000313" key="1">
    <source>
        <dbReference type="EMBL" id="RRR73644.1"/>
    </source>
</evidence>
<protein>
    <submittedName>
        <fullName evidence="1">Uncharacterized protein</fullName>
    </submittedName>
</protein>
<accession>A0A426U253</accession>
<gene>
    <name evidence="1" type="ORF">EI684_08500</name>
</gene>
<comment type="caution">
    <text evidence="1">The sequence shown here is derived from an EMBL/GenBank/DDBJ whole genome shotgun (WGS) entry which is preliminary data.</text>
</comment>
<evidence type="ECO:0000313" key="2">
    <source>
        <dbReference type="Proteomes" id="UP000280307"/>
    </source>
</evidence>
<proteinExistence type="predicted"/>
<sequence length="273" mass="31247">MRDGTAPQYANGRHFCAQRFKGWPIAKWVTQELRGRRYRSIIGYNADEPKRAAKAADYADIQRTHEFPLIAWGWGRAEVLAYVRDVTGEEWEKSCCGFCPFTNGRTELVERHLREPEQGARALLMELLSRSMNPRFGLYPSGKPLRATLDAAGGVAAITQFQRMILTHEWAVYRVRRIYRAKAPLVDRSVEIIATGDRQAMLDHLRSLGQTETVGGIERVYLRRRPEGLRPSVEAFYVAAPHIIAKKEKKSFATRWHHQTDEARHGVSQIALF</sequence>
<dbReference type="EMBL" id="RSAS01000326">
    <property type="protein sequence ID" value="RRR73644.1"/>
    <property type="molecule type" value="Genomic_DNA"/>
</dbReference>
<organism evidence="1 2">
    <name type="scientific">Candidatus Viridilinea halotolerans</name>
    <dbReference type="NCBI Taxonomy" id="2491704"/>
    <lineage>
        <taxon>Bacteria</taxon>
        <taxon>Bacillati</taxon>
        <taxon>Chloroflexota</taxon>
        <taxon>Chloroflexia</taxon>
        <taxon>Chloroflexales</taxon>
        <taxon>Chloroflexineae</taxon>
        <taxon>Oscillochloridaceae</taxon>
        <taxon>Candidatus Viridilinea</taxon>
    </lineage>
</organism>
<reference evidence="1 2" key="1">
    <citation type="submission" date="2018-12" db="EMBL/GenBank/DDBJ databases">
        <title>Genome Sequence of Candidatus Viridilinea halotolerans isolated from saline sulfide-rich spring.</title>
        <authorList>
            <person name="Grouzdev D.S."/>
            <person name="Burganskaya E.I."/>
            <person name="Krutkina M.S."/>
            <person name="Sukhacheva M.V."/>
            <person name="Gorlenko V.M."/>
        </authorList>
    </citation>
    <scope>NUCLEOTIDE SEQUENCE [LARGE SCALE GENOMIC DNA]</scope>
    <source>
        <strain evidence="1">Chok-6</strain>
    </source>
</reference>
<dbReference type="Proteomes" id="UP000280307">
    <property type="component" value="Unassembled WGS sequence"/>
</dbReference>